<reference evidence="5 6" key="5">
    <citation type="journal article" date="2011" name="ISME J.">
        <title>Dual transcriptional profiling of a bacterial/fungal confrontation: Collimonas fungivorans versus Aspergillus niger.</title>
        <authorList>
            <person name="Mela F."/>
            <person name="Fritsche K."/>
            <person name="de Boer W."/>
            <person name="van Veen J.A."/>
            <person name="de Graaff L.H."/>
            <person name="van den Berg M."/>
            <person name="Leveau J.H."/>
        </authorList>
    </citation>
    <scope>NUCLEOTIDE SEQUENCE [LARGE SCALE GENOMIC DNA]</scope>
    <source>
        <strain evidence="5 6">Ter331</strain>
    </source>
</reference>
<dbReference type="KEGG" id="cfu:CFU_2114"/>
<dbReference type="InterPro" id="IPR046867">
    <property type="entry name" value="AldOxase/xan_DH_MoCoBD2"/>
</dbReference>
<reference evidence="6" key="6">
    <citation type="submission" date="2011-05" db="EMBL/GenBank/DDBJ databases">
        <title>Complete sequence of Collimonas fungivorans Ter331.</title>
        <authorList>
            <person name="Leveau J.H."/>
        </authorList>
    </citation>
    <scope>NUCLEOTIDE SEQUENCE [LARGE SCALE GENOMIC DNA]</scope>
    <source>
        <strain evidence="6">Ter331</strain>
    </source>
</reference>
<evidence type="ECO:0000259" key="4">
    <source>
        <dbReference type="SMART" id="SM01008"/>
    </source>
</evidence>
<evidence type="ECO:0000313" key="6">
    <source>
        <dbReference type="Proteomes" id="UP000008392"/>
    </source>
</evidence>
<dbReference type="STRING" id="1005048.CFU_2114"/>
<dbReference type="InterPro" id="IPR016208">
    <property type="entry name" value="Ald_Oxase/xanthine_DH-like"/>
</dbReference>
<dbReference type="eggNOG" id="COG1529">
    <property type="taxonomic scope" value="Bacteria"/>
</dbReference>
<dbReference type="GO" id="GO:0005506">
    <property type="term" value="F:iron ion binding"/>
    <property type="evidence" value="ECO:0007669"/>
    <property type="project" value="InterPro"/>
</dbReference>
<evidence type="ECO:0000313" key="5">
    <source>
        <dbReference type="EMBL" id="AEK61944.1"/>
    </source>
</evidence>
<name>G0AGT9_COLFT</name>
<dbReference type="Pfam" id="PF02738">
    <property type="entry name" value="MoCoBD_1"/>
    <property type="match status" value="1"/>
</dbReference>
<keyword evidence="1" id="KW-0500">Molybdenum</keyword>
<dbReference type="GO" id="GO:0004854">
    <property type="term" value="F:xanthine dehydrogenase activity"/>
    <property type="evidence" value="ECO:0007669"/>
    <property type="project" value="UniProtKB-EC"/>
</dbReference>
<dbReference type="HOGENOM" id="CLU_001681_2_2_4"/>
<dbReference type="SUPFAM" id="SSF54665">
    <property type="entry name" value="CO dehydrogenase molybdoprotein N-domain-like"/>
    <property type="match status" value="1"/>
</dbReference>
<evidence type="ECO:0000256" key="2">
    <source>
        <dbReference type="ARBA" id="ARBA00023002"/>
    </source>
</evidence>
<dbReference type="InterPro" id="IPR008274">
    <property type="entry name" value="AldOxase/xan_DH_MoCoBD1"/>
</dbReference>
<dbReference type="EMBL" id="CP002745">
    <property type="protein sequence ID" value="AEK61944.1"/>
    <property type="molecule type" value="Genomic_DNA"/>
</dbReference>
<reference evidence="5 6" key="2">
    <citation type="journal article" date="2006" name="J. Microbiol. Methods">
        <title>Genomic flank-sequencing of plasposon insertion sites for rapid identification of functional genes.</title>
        <authorList>
            <person name="Leveau J.H."/>
            <person name="Gerards S."/>
            <person name="Fritsche K."/>
            <person name="Zondag G."/>
            <person name="van Veen J.A."/>
        </authorList>
    </citation>
    <scope>NUCLEOTIDE SEQUENCE [LARGE SCALE GENOMIC DNA]</scope>
    <source>
        <strain evidence="5 6">Ter331</strain>
    </source>
</reference>
<feature type="region of interest" description="Disordered" evidence="3">
    <location>
        <begin position="143"/>
        <end position="164"/>
    </location>
</feature>
<reference evidence="5 6" key="1">
    <citation type="journal article" date="2004" name="Environ. Microbiol.">
        <title>Phylogeny-function analysis of (meta)genomic libraries: screening for expression of ribosomal RNA genes by large-insert library fluorescent in situ hybridization (LIL-FISH).</title>
        <authorList>
            <person name="Leveau J.H."/>
            <person name="Gerards S."/>
            <person name="de Boer W."/>
            <person name="van Veen J.A."/>
        </authorList>
    </citation>
    <scope>NUCLEOTIDE SEQUENCE [LARGE SCALE GENOMIC DNA]</scope>
    <source>
        <strain evidence="5 6">Ter331</strain>
    </source>
</reference>
<dbReference type="Gene3D" id="3.30.365.10">
    <property type="entry name" value="Aldehyde oxidase/xanthine dehydrogenase, molybdopterin binding domain"/>
    <property type="match status" value="4"/>
</dbReference>
<dbReference type="PANTHER" id="PTHR11908">
    <property type="entry name" value="XANTHINE DEHYDROGENASE"/>
    <property type="match status" value="1"/>
</dbReference>
<feature type="domain" description="Aldehyde oxidase/xanthine dehydrogenase a/b hammerhead" evidence="4">
    <location>
        <begin position="18"/>
        <end position="131"/>
    </location>
</feature>
<evidence type="ECO:0000256" key="3">
    <source>
        <dbReference type="SAM" id="MobiDB-lite"/>
    </source>
</evidence>
<dbReference type="AlphaFoldDB" id="G0AGT9"/>
<dbReference type="RefSeq" id="WP_014006097.1">
    <property type="nucleotide sequence ID" value="NC_015856.1"/>
</dbReference>
<accession>G0AGT9</accession>
<reference evidence="5 6" key="3">
    <citation type="journal article" date="2008" name="FEMS Microbiol. Ecol.">
        <title>Identification and characterization of genes underlying chitinolysis in Collimonas fungivorans Ter331.</title>
        <authorList>
            <person name="Fritsche K."/>
            <person name="de Boer W."/>
            <person name="Gerards S."/>
            <person name="van den Berg M."/>
            <person name="van Veen J.A."/>
            <person name="Leveau J.H."/>
        </authorList>
    </citation>
    <scope>NUCLEOTIDE SEQUENCE [LARGE SCALE GENOMIC DNA]</scope>
    <source>
        <strain evidence="5 6">Ter331</strain>
    </source>
</reference>
<dbReference type="PANTHER" id="PTHR11908:SF132">
    <property type="entry name" value="ALDEHYDE OXIDASE 1-RELATED"/>
    <property type="match status" value="1"/>
</dbReference>
<dbReference type="SUPFAM" id="SSF56003">
    <property type="entry name" value="Molybdenum cofactor-binding domain"/>
    <property type="match status" value="1"/>
</dbReference>
<dbReference type="Gene3D" id="3.90.1170.50">
    <property type="entry name" value="Aldehyde oxidase/xanthine dehydrogenase, a/b hammerhead"/>
    <property type="match status" value="1"/>
</dbReference>
<dbReference type="InterPro" id="IPR037165">
    <property type="entry name" value="AldOxase/xan_DH_Mopterin-bd_sf"/>
</dbReference>
<proteinExistence type="predicted"/>
<dbReference type="Proteomes" id="UP000008392">
    <property type="component" value="Chromosome"/>
</dbReference>
<dbReference type="Pfam" id="PF01315">
    <property type="entry name" value="Ald_Xan_dh_C"/>
    <property type="match status" value="1"/>
</dbReference>
<reference evidence="5 6" key="4">
    <citation type="journal article" date="2010" name="Environ. Microbiol.">
        <title>The bacterial genus Collimonas: mycophagy, weathering and other adaptive solutions to life in oligotrophic soil environments.</title>
        <authorList>
            <person name="Leveau J.H."/>
            <person name="Uroz S."/>
            <person name="de Boer W."/>
        </authorList>
    </citation>
    <scope>NUCLEOTIDE SEQUENCE [LARGE SCALE GENOMIC DNA]</scope>
    <source>
        <strain evidence="5 6">Ter331</strain>
    </source>
</reference>
<dbReference type="InterPro" id="IPR036856">
    <property type="entry name" value="Ald_Oxase/Xan_DH_a/b_sf"/>
</dbReference>
<organism evidence="5 6">
    <name type="scientific">Collimonas fungivorans (strain Ter331)</name>
    <dbReference type="NCBI Taxonomy" id="1005048"/>
    <lineage>
        <taxon>Bacteria</taxon>
        <taxon>Pseudomonadati</taxon>
        <taxon>Pseudomonadota</taxon>
        <taxon>Betaproteobacteria</taxon>
        <taxon>Burkholderiales</taxon>
        <taxon>Oxalobacteraceae</taxon>
        <taxon>Collimonas</taxon>
    </lineage>
</organism>
<sequence>MNSTGQAISRIDGHAKVTGAARYSAEQPLPRLAHAVLVPSTIASGRVVTIDSAAASAMPGVLLVMTHLSAPRLPAGGMAGAASPPAGRVLNLLQDDRVHYNNQPVALVVADTLEHAQAAAQNLRIAYKKETVQLDFERAKKNPYKPEKAKDEAADTRRGDIESGRRNAAAVVEAVYTTPMEHHNPMEPHATVAAWDGDRLTLYDSTQYVSGVRNTVAKTLGISPENVRVVCPYVGGGFGCKGSTWSHVVLAAMAARQLGQPVKLVLERPQMFGPVGHRPNTEQRIMLAASRDGKFTAMRHDVIASTSRMEDWLETAALTSRMLYACPNQQTSHRLARLDTGTPTFMRAPGEASGTFALESAVDELSYALQIDPIQLRLQNYAEQDPESGKPWSSKSLRECYRSGAERFGWSRRTPQPRSMRKGEMLVGMGMATATYPANRSAASASAVILPDGSAIVRSGSQDLGTGTYTIMTQIAADALGLPLERVKFELGDTDMPRAPVSGGSQSAASVAPAVKAAALAVRRKLVELALADGESPLSGLQAENVTVENGWLTAQADPRRREPFAAVIARHGGTALEASADAKPGEEKQQYAHHSFGAVFAEVHVDPELGVIRVERIVGSYGIGRLLNQKTGHSQLMGGIVWGAGMALMEKTEIDARYGRAVNSNLAEYHVPVNADIGSIDIIVVNEDDQHINSLGAKGIGEIGITGVAAAIANAVYHATGKRVRDLPVTLDKLL</sequence>
<keyword evidence="2 5" id="KW-0560">Oxidoreductase</keyword>
<protein>
    <submittedName>
        <fullName evidence="5">Xanthine dehydrogenase, molybdenum binding subunit</fullName>
        <ecNumber evidence="5">1.17.1.4</ecNumber>
    </submittedName>
</protein>
<keyword evidence="6" id="KW-1185">Reference proteome</keyword>
<evidence type="ECO:0000256" key="1">
    <source>
        <dbReference type="ARBA" id="ARBA00022505"/>
    </source>
</evidence>
<dbReference type="InterPro" id="IPR000674">
    <property type="entry name" value="Ald_Oxase/Xan_DH_a/b"/>
</dbReference>
<dbReference type="Pfam" id="PF20256">
    <property type="entry name" value="MoCoBD_2"/>
    <property type="match status" value="1"/>
</dbReference>
<dbReference type="SMART" id="SM01008">
    <property type="entry name" value="Ald_Xan_dh_C"/>
    <property type="match status" value="1"/>
</dbReference>
<dbReference type="EC" id="1.17.1.4" evidence="5"/>
<gene>
    <name evidence="5" type="ordered locus">CFU_2114</name>
</gene>